<dbReference type="Proteomes" id="UP000677054">
    <property type="component" value="Unassembled WGS sequence"/>
</dbReference>
<dbReference type="InterPro" id="IPR022691">
    <property type="entry name" value="Tscrpt_elong_fac_GreA/B_N"/>
</dbReference>
<evidence type="ECO:0000259" key="5">
    <source>
        <dbReference type="PROSITE" id="PS51123"/>
    </source>
</evidence>
<name>A0A7R8XE42_9CRUS</name>
<sequence>MKVEWYGETKPVADNSSEEGKQRNRRVEVKVLDAKLENMSRPSPAPSAPAVPKAAEVKKPAATAPTAPKVETPAPKKVEVKTPAESTETGSDVPKKTPQEELNENANNLHQLKTAGRAEAGAALAEAREKGDLSENAEYDAAKEEQAKLEKRIAQLEMAMTNVRILDEKEIDDSKEKQT</sequence>
<dbReference type="InterPro" id="IPR036737">
    <property type="entry name" value="OmpA-like_sf"/>
</dbReference>
<dbReference type="PANTHER" id="PTHR30437">
    <property type="entry name" value="TRANSCRIPTION ELONGATION FACTOR GREA"/>
    <property type="match status" value="1"/>
</dbReference>
<dbReference type="InterPro" id="IPR036805">
    <property type="entry name" value="Tscrpt_elong_fac_GreA/B_N_sf"/>
</dbReference>
<dbReference type="Pfam" id="PF03449">
    <property type="entry name" value="GreA_GreB_N"/>
    <property type="match status" value="1"/>
</dbReference>
<keyword evidence="7" id="KW-1185">Reference proteome</keyword>
<dbReference type="GO" id="GO:0006354">
    <property type="term" value="P:DNA-templated transcription elongation"/>
    <property type="evidence" value="ECO:0007669"/>
    <property type="project" value="TreeGrafter"/>
</dbReference>
<feature type="domain" description="OmpA-like" evidence="5">
    <location>
        <begin position="1"/>
        <end position="35"/>
    </location>
</feature>
<dbReference type="Gene3D" id="3.30.1330.60">
    <property type="entry name" value="OmpA-like domain"/>
    <property type="match status" value="1"/>
</dbReference>
<keyword evidence="1" id="KW-0805">Transcription regulation</keyword>
<dbReference type="EMBL" id="CAJPEV010001733">
    <property type="protein sequence ID" value="CAG0894097.1"/>
    <property type="molecule type" value="Genomic_DNA"/>
</dbReference>
<dbReference type="SUPFAM" id="SSF103088">
    <property type="entry name" value="OmpA-like"/>
    <property type="match status" value="1"/>
</dbReference>
<evidence type="ECO:0000313" key="6">
    <source>
        <dbReference type="EMBL" id="CAD7248182.1"/>
    </source>
</evidence>
<dbReference type="GO" id="GO:0003677">
    <property type="term" value="F:DNA binding"/>
    <property type="evidence" value="ECO:0007669"/>
    <property type="project" value="UniProtKB-KW"/>
</dbReference>
<keyword evidence="2" id="KW-0238">DNA-binding</keyword>
<evidence type="ECO:0000256" key="3">
    <source>
        <dbReference type="ARBA" id="ARBA00023163"/>
    </source>
</evidence>
<keyword evidence="3" id="KW-0804">Transcription</keyword>
<dbReference type="GO" id="GO:0032784">
    <property type="term" value="P:regulation of DNA-templated transcription elongation"/>
    <property type="evidence" value="ECO:0007669"/>
    <property type="project" value="InterPro"/>
</dbReference>
<dbReference type="PROSITE" id="PS51123">
    <property type="entry name" value="OMPA_2"/>
    <property type="match status" value="1"/>
</dbReference>
<feature type="region of interest" description="Disordered" evidence="4">
    <location>
        <begin position="118"/>
        <end position="138"/>
    </location>
</feature>
<organism evidence="6">
    <name type="scientific">Darwinula stevensoni</name>
    <dbReference type="NCBI Taxonomy" id="69355"/>
    <lineage>
        <taxon>Eukaryota</taxon>
        <taxon>Metazoa</taxon>
        <taxon>Ecdysozoa</taxon>
        <taxon>Arthropoda</taxon>
        <taxon>Crustacea</taxon>
        <taxon>Oligostraca</taxon>
        <taxon>Ostracoda</taxon>
        <taxon>Podocopa</taxon>
        <taxon>Podocopida</taxon>
        <taxon>Darwinulocopina</taxon>
        <taxon>Darwinuloidea</taxon>
        <taxon>Darwinulidae</taxon>
        <taxon>Darwinula</taxon>
    </lineage>
</organism>
<dbReference type="InterPro" id="IPR023459">
    <property type="entry name" value="Tscrpt_elong_fac_GreA/B_fam"/>
</dbReference>
<reference evidence="6" key="1">
    <citation type="submission" date="2020-11" db="EMBL/GenBank/DDBJ databases">
        <authorList>
            <person name="Tran Van P."/>
        </authorList>
    </citation>
    <scope>NUCLEOTIDE SEQUENCE</scope>
</reference>
<dbReference type="Gene3D" id="1.10.287.180">
    <property type="entry name" value="Transcription elongation factor, GreA/GreB, N-terminal domain"/>
    <property type="match status" value="1"/>
</dbReference>
<evidence type="ECO:0000256" key="2">
    <source>
        <dbReference type="ARBA" id="ARBA00023125"/>
    </source>
</evidence>
<gene>
    <name evidence="6" type="ORF">DSTB1V02_LOCUS8002</name>
</gene>
<feature type="compositionally biased region" description="Basic and acidic residues" evidence="4">
    <location>
        <begin position="18"/>
        <end position="38"/>
    </location>
</feature>
<dbReference type="SUPFAM" id="SSF46557">
    <property type="entry name" value="GreA transcript cleavage protein, N-terminal domain"/>
    <property type="match status" value="1"/>
</dbReference>
<dbReference type="AlphaFoldDB" id="A0A7R8XE42"/>
<evidence type="ECO:0000313" key="7">
    <source>
        <dbReference type="Proteomes" id="UP000677054"/>
    </source>
</evidence>
<dbReference type="OrthoDB" id="8117639at2759"/>
<dbReference type="EMBL" id="LR901250">
    <property type="protein sequence ID" value="CAD7248182.1"/>
    <property type="molecule type" value="Genomic_DNA"/>
</dbReference>
<proteinExistence type="predicted"/>
<dbReference type="InterPro" id="IPR006665">
    <property type="entry name" value="OmpA-like"/>
</dbReference>
<evidence type="ECO:0000256" key="1">
    <source>
        <dbReference type="ARBA" id="ARBA00023015"/>
    </source>
</evidence>
<protein>
    <recommendedName>
        <fullName evidence="5">OmpA-like domain-containing protein</fullName>
    </recommendedName>
</protein>
<feature type="region of interest" description="Disordered" evidence="4">
    <location>
        <begin position="1"/>
        <end position="101"/>
    </location>
</feature>
<feature type="compositionally biased region" description="Low complexity" evidence="4">
    <location>
        <begin position="50"/>
        <end position="73"/>
    </location>
</feature>
<dbReference type="GO" id="GO:0070063">
    <property type="term" value="F:RNA polymerase binding"/>
    <property type="evidence" value="ECO:0007669"/>
    <property type="project" value="InterPro"/>
</dbReference>
<evidence type="ECO:0000256" key="4">
    <source>
        <dbReference type="SAM" id="MobiDB-lite"/>
    </source>
</evidence>
<accession>A0A7R8XE42</accession>
<dbReference type="PANTHER" id="PTHR30437:SF4">
    <property type="entry name" value="TRANSCRIPTION ELONGATION FACTOR GREA"/>
    <property type="match status" value="1"/>
</dbReference>
<dbReference type="FunFam" id="1.10.287.180:FF:000001">
    <property type="entry name" value="Transcription elongation factor GreA"/>
    <property type="match status" value="1"/>
</dbReference>